<dbReference type="EMBL" id="MN739225">
    <property type="protein sequence ID" value="QHS94452.1"/>
    <property type="molecule type" value="Genomic_DNA"/>
</dbReference>
<accession>A0A6C0BR37</accession>
<reference evidence="1" key="1">
    <citation type="journal article" date="2020" name="Nature">
        <title>Giant virus diversity and host interactions through global metagenomics.</title>
        <authorList>
            <person name="Schulz F."/>
            <person name="Roux S."/>
            <person name="Paez-Espino D."/>
            <person name="Jungbluth S."/>
            <person name="Walsh D.A."/>
            <person name="Denef V.J."/>
            <person name="McMahon K.D."/>
            <person name="Konstantinidis K.T."/>
            <person name="Eloe-Fadrosh E.A."/>
            <person name="Kyrpides N.C."/>
            <person name="Woyke T."/>
        </authorList>
    </citation>
    <scope>NUCLEOTIDE SEQUENCE</scope>
    <source>
        <strain evidence="1">GVMAG-M-3300018416-45</strain>
    </source>
</reference>
<name>A0A6C0BR37_9ZZZZ</name>
<dbReference type="AlphaFoldDB" id="A0A6C0BR37"/>
<evidence type="ECO:0000313" key="1">
    <source>
        <dbReference type="EMBL" id="QHS94452.1"/>
    </source>
</evidence>
<sequence length="396" mass="45425">MEASDISFWVCALFIGYALQRICAVSLKGVCAIILGRPLMESRTYNIVLTDPGNEIDDELLLWKLLTTQTNSVWYIVCVPFNASVPNADHHQLISSINMRIKRVREIFVNEFGGEKTEYTNDKNATFILGGPEIIPSGPIDINFLVQIAPLCHISPKKFVKMSIRHRIVQGDLDNPKNSINLTKGIPDDKPELIAEYLDQLEVFNAISHHTTPITTAFARNVPLTYTFMMNVPEIMRKYLLYKAFEQFVGRVNPQLKWAENISEVNYNTIMAMLPVEVYNDIIKGTIPGMESRYVDDIRAKVRSFLKDVKDPSPAYVLRLEHIAMAVLYITKTFYIGDKFTLDDLIDPEYAYIEWCEYIERYRCNLTPAYDVLAWIVVENGFLPNIEQCIMILNKE</sequence>
<proteinExistence type="predicted"/>
<protein>
    <submittedName>
        <fullName evidence="1">Uncharacterized protein</fullName>
    </submittedName>
</protein>
<organism evidence="1">
    <name type="scientific">viral metagenome</name>
    <dbReference type="NCBI Taxonomy" id="1070528"/>
    <lineage>
        <taxon>unclassified sequences</taxon>
        <taxon>metagenomes</taxon>
        <taxon>organismal metagenomes</taxon>
    </lineage>
</organism>